<reference evidence="7" key="1">
    <citation type="submission" date="2012-11" db="EMBL/GenBank/DDBJ databases">
        <authorList>
            <person name="Lucero-Rivera Y.E."/>
            <person name="Tovar-Ramirez D."/>
        </authorList>
    </citation>
    <scope>NUCLEOTIDE SEQUENCE [LARGE SCALE GENOMIC DNA]</scope>
    <source>
        <strain evidence="7">Araruama</strain>
    </source>
</reference>
<evidence type="ECO:0000256" key="1">
    <source>
        <dbReference type="ARBA" id="ARBA00022729"/>
    </source>
</evidence>
<comment type="caution">
    <text evidence="6">The sequence shown here is derived from an EMBL/GenBank/DDBJ whole genome shotgun (WGS) entry which is preliminary data.</text>
</comment>
<dbReference type="InterPro" id="IPR009091">
    <property type="entry name" value="RCC1/BLIP-II"/>
</dbReference>
<evidence type="ECO:0000259" key="5">
    <source>
        <dbReference type="SMART" id="SM00237"/>
    </source>
</evidence>
<keyword evidence="3" id="KW-0106">Calcium</keyword>
<dbReference type="Pfam" id="PF03160">
    <property type="entry name" value="Calx-beta"/>
    <property type="match status" value="2"/>
</dbReference>
<dbReference type="Gene3D" id="2.60.40.2810">
    <property type="match status" value="2"/>
</dbReference>
<dbReference type="Proteomes" id="UP000189670">
    <property type="component" value="Unassembled WGS sequence"/>
</dbReference>
<dbReference type="SMART" id="SM00237">
    <property type="entry name" value="Calx_beta"/>
    <property type="match status" value="2"/>
</dbReference>
<keyword evidence="2" id="KW-0677">Repeat</keyword>
<name>A0A1V1PBU1_9BACT</name>
<dbReference type="PANTHER" id="PTHR11878:SF65">
    <property type="entry name" value="NA_CA-EXCHANGE PROTEIN, ISOFORM G"/>
    <property type="match status" value="1"/>
</dbReference>
<feature type="domain" description="Calx-beta" evidence="5">
    <location>
        <begin position="316"/>
        <end position="413"/>
    </location>
</feature>
<accession>A0A1V1PBU1</accession>
<dbReference type="GO" id="GO:0030246">
    <property type="term" value="F:carbohydrate binding"/>
    <property type="evidence" value="ECO:0007669"/>
    <property type="project" value="InterPro"/>
</dbReference>
<sequence length="2200" mass="245194">MTRIVAGSYHSLAIKDDGTLWSWGNNEYGQLGYGYPTYLPEPVHSEIQFSQKTFTTSQNTTIMIPVINTAQKNTTFSFTTIDNTAIAGVDYLYTSGNLTFQANERQKNIPITTLISSSNQTEKSFILNIGAPEDIFLNDTSQAIITISSRYAVNYPYSQTFTQNLPANGWTYHSGTNGRIQQTVGCLRMDSNQDDTESLNEAILHIDLSSVDNVNLNFFQKSIANDICTQLPPIHKNHFNGDGLSLSTDGKTWYRIMDSNYLMTDSLGKNYSFNLSATASSIKANHDEDFHLNQYVQIKFQQYGNRSYPSGGREWDNISVTGTPKSTIQFQQTTHMIDDDGNTYIPVMRTGNLDTTASVDYATQDGTGIAGQDFPETTGQIIFEPGETVKYIKLLILADIFRNQDLYFQVILSNPSDGYSLGDIHTCLISISCHKHLSQSYEQSFDHFLPASGWQYYSSDTYGRIQIENNALRMDAVNTTLPILNEAELHMDLAWADQVQLSFLKKSYETADPIPDMFTGHVNGDGVSISMDGVTWYAIVQASELDDPYTSLSVHFNQKIAEINQNFENIDLGFCNDFRIRFQQYNQQEGMLGRDWDDINVQVTGSILELDTDIIAMPDDPFTIPLELNNPNKQPIRGIYVVLNFDSEVIHPLSASLEDGFLSPENYQVDISTVVTNELLISIYCTTNAYSYSSGTAAFLTFQAGSTRFDNTAIAFEVAEINESPVNARDGHFMIKNDQPFVSLYQTGGNCFYMDEDMSYSGITVTVSDTETPSEYLNLTACSRNTDLFPVDNSHFQFLGNQTIRTLNVRPELHQSGFAMIYLVVADEKGLTQTTFLFLGVNPVPDPPILTVEATACGIEDTPLTLNMQVNLQDIDGSESLSDIMISNVPEGAFFSSGSQIQTNTWQFQKSELPHLTFTPPLNEADDLTLYLSAMSTETSTGQSATSTQAIHVSILAQADPPIYTIPHTIYGNSDVYFPMNMAALRTDVDGSETLSLIVSNMPTGAKLSAGTDNGDGTWTVAENDIAELQFIPPHQDDSDFTLTITLLVTEANDNSTWRKDFTMNVVVTGYRISGSVLYYANDLPVRNVLMELSGDLTYTAVTDDNGQYVIPAVSPGYYKLSPSKNDDLLGVSQTDASDISRYIIHAHDLTCTTLIAADVSLNRFISPQDVSDISIYAIPGLLKECINDICQAWTFSSIRPSSCGDQVAQSTPYRQYIFLDGDQYSQDFIAFRLGDVTGNWQPDDAPSQSSTTETRYSARILKTEIAQESNPFTVAIAIDDSLAIRGIDIGISFDPDTIQPTSAHLIGTILENENYEFNYGTGIPGEITVGMYARNDILTGSGEILYIQFNFIGNETARSPLSFTRFLINEQPTDGGFILENHLNPHVEVALNNGVPILYDTEPSGPRPIGFIPDQFTFEDTAIHSIALTTLSGCQTDLYFYSSDTRLIAPEFISYTCMSDTFYISLTPATDQSGNVMITISVIDENNMTLSTSFDVSVCSINDPPVVFDAEFFTTENQEITGVLDSFDKDGRILSYTIVAYPLKGTVSVNNVGDFTYNPTLNQYGEDFFEYVAYDDIDARSNTARVNIFITPINSPPFAYSKDITVDEDKYIYIKLLAADPDNDNLIYHLIDLPAHGNISQQNDLVVYTPAVNYYGPDRFTYKVNDGLQDSNVATVMITVYPALPPIHANTQHVYATENMPINITLTGYSPYNEHLTFKVTEQPIHGILSQSTPYLTYTPETHFFGTDAFQFIVNDGISGSTPETISISVMRSSHYVLKLKGNGYGIVNIHSTSVLLPWESQFQADQEICFEAVPDSDWQFINWTGDLQSTLNPVCITLNQNKAITANIAIKTFALTVQGNEPITINNERYYLPYTNLFDIHTPIILESASDRFNCWKGDIIYSCQNVYEFTINSDSTITAVFHPVPDWQAEIHVNRWVDSADVMIHNSVFLGTASQAYTKKATDLPNNYSSDIILLNNQNSAPLIKNIHLNNKNVYQWLMAVDPHGNVGTSYVQETATLSWDASLLSPEGQYVLKSNTDEIVISDMRFITEYQVSGTSYTSFTILWQRFQSHVFDLNQGWNLISLPLAPSTTDLKNLFSDYEAAYEYKNGAYYPVTTIVPGKGFWLKVPSQKEYSLYGQPFPSYTIDLSEGWHLIGGSFEKMIPEDVSIQVIYRYVNGSYEQASSLLPGWGYWIKIIE</sequence>
<keyword evidence="4" id="KW-0813">Transport</keyword>
<dbReference type="GO" id="GO:0016020">
    <property type="term" value="C:membrane"/>
    <property type="evidence" value="ECO:0007669"/>
    <property type="project" value="InterPro"/>
</dbReference>
<evidence type="ECO:0000313" key="6">
    <source>
        <dbReference type="EMBL" id="ETR72347.1"/>
    </source>
</evidence>
<dbReference type="Pfam" id="PF13540">
    <property type="entry name" value="RCC1_2"/>
    <property type="match status" value="1"/>
</dbReference>
<feature type="domain" description="Calx-beta" evidence="5">
    <location>
        <begin position="37"/>
        <end position="130"/>
    </location>
</feature>
<organism evidence="6 7">
    <name type="scientific">Candidatus Magnetoglobus multicellularis str. Araruama</name>
    <dbReference type="NCBI Taxonomy" id="890399"/>
    <lineage>
        <taxon>Bacteria</taxon>
        <taxon>Pseudomonadati</taxon>
        <taxon>Thermodesulfobacteriota</taxon>
        <taxon>Desulfobacteria</taxon>
        <taxon>Desulfobacterales</taxon>
        <taxon>Desulfobacteraceae</taxon>
        <taxon>Candidatus Magnetoglobus</taxon>
    </lineage>
</organism>
<keyword evidence="1" id="KW-0732">Signal</keyword>
<dbReference type="Pfam" id="PF17963">
    <property type="entry name" value="Big_9"/>
    <property type="match status" value="3"/>
</dbReference>
<evidence type="ECO:0000256" key="4">
    <source>
        <dbReference type="ARBA" id="ARBA00023065"/>
    </source>
</evidence>
<keyword evidence="4" id="KW-0406">Ion transport</keyword>
<dbReference type="SUPFAM" id="SSF49452">
    <property type="entry name" value="Starch-binding domain-like"/>
    <property type="match status" value="1"/>
</dbReference>
<evidence type="ECO:0000256" key="3">
    <source>
        <dbReference type="ARBA" id="ARBA00022837"/>
    </source>
</evidence>
<proteinExistence type="predicted"/>
<dbReference type="InterPro" id="IPR003644">
    <property type="entry name" value="Calx_beta"/>
</dbReference>
<dbReference type="InterPro" id="IPR051171">
    <property type="entry name" value="CaCA"/>
</dbReference>
<gene>
    <name evidence="6" type="ORF">OMM_01787</name>
</gene>
<dbReference type="InterPro" id="IPR038081">
    <property type="entry name" value="CalX-like_sf"/>
</dbReference>
<dbReference type="GO" id="GO:0007154">
    <property type="term" value="P:cell communication"/>
    <property type="evidence" value="ECO:0007669"/>
    <property type="project" value="InterPro"/>
</dbReference>
<protein>
    <recommendedName>
        <fullName evidence="5">Calx-beta domain-containing protein</fullName>
    </recommendedName>
</protein>
<dbReference type="CDD" id="cd08547">
    <property type="entry name" value="Type_II_cohesin"/>
    <property type="match status" value="1"/>
</dbReference>
<evidence type="ECO:0000313" key="7">
    <source>
        <dbReference type="Proteomes" id="UP000189670"/>
    </source>
</evidence>
<dbReference type="SUPFAM" id="SSF50985">
    <property type="entry name" value="RCC1/BLIP-II"/>
    <property type="match status" value="1"/>
</dbReference>
<dbReference type="GO" id="GO:0030001">
    <property type="term" value="P:metal ion transport"/>
    <property type="evidence" value="ECO:0007669"/>
    <property type="project" value="TreeGrafter"/>
</dbReference>
<evidence type="ECO:0000256" key="2">
    <source>
        <dbReference type="ARBA" id="ARBA00022737"/>
    </source>
</evidence>
<dbReference type="EMBL" id="ATBP01000157">
    <property type="protein sequence ID" value="ETR72347.1"/>
    <property type="molecule type" value="Genomic_DNA"/>
</dbReference>
<dbReference type="SUPFAM" id="SSF141072">
    <property type="entry name" value="CalX-like"/>
    <property type="match status" value="2"/>
</dbReference>
<dbReference type="Gene3D" id="2.60.40.3440">
    <property type="match status" value="1"/>
</dbReference>
<dbReference type="PANTHER" id="PTHR11878">
    <property type="entry name" value="SODIUM/CALCIUM EXCHANGER"/>
    <property type="match status" value="1"/>
</dbReference>
<dbReference type="InterPro" id="IPR013784">
    <property type="entry name" value="Carb-bd-like_fold"/>
</dbReference>
<dbReference type="Gene3D" id="2.60.40.680">
    <property type="match status" value="2"/>
</dbReference>
<dbReference type="Gene3D" id="2.60.40.2030">
    <property type="match status" value="2"/>
</dbReference>
<dbReference type="NCBIfam" id="NF012211">
    <property type="entry name" value="tand_rpt_95"/>
    <property type="match status" value="2"/>
</dbReference>